<comment type="caution">
    <text evidence="1">The sequence shown here is derived from an EMBL/GenBank/DDBJ whole genome shotgun (WGS) entry which is preliminary data.</text>
</comment>
<accession>A0A2A4T8A2</accession>
<reference evidence="2" key="1">
    <citation type="submission" date="2017-08" db="EMBL/GenBank/DDBJ databases">
        <title>A dynamic microbial community with high functional redundancy inhabits the cold, oxic subseafloor aquifer.</title>
        <authorList>
            <person name="Tully B.J."/>
            <person name="Wheat C.G."/>
            <person name="Glazer B.T."/>
            <person name="Huber J.A."/>
        </authorList>
    </citation>
    <scope>NUCLEOTIDE SEQUENCE [LARGE SCALE GENOMIC DNA]</scope>
</reference>
<organism evidence="1 2">
    <name type="scientific">SAR324 cluster bacterium</name>
    <dbReference type="NCBI Taxonomy" id="2024889"/>
    <lineage>
        <taxon>Bacteria</taxon>
        <taxon>Deltaproteobacteria</taxon>
        <taxon>SAR324 cluster</taxon>
    </lineage>
</organism>
<sequence length="107" mass="12292">MHCILKASPNLRFFLFAGKKIACFNSKLLHLFTVDQDWETIHLSKPRGDYVLSNPLTLSDLSYILHYYLLQPLTYRTLKKASGKAWQWEKSAPAFSARSLTGNTHYG</sequence>
<evidence type="ECO:0000313" key="2">
    <source>
        <dbReference type="Proteomes" id="UP000218113"/>
    </source>
</evidence>
<protein>
    <submittedName>
        <fullName evidence="1">Uncharacterized protein</fullName>
    </submittedName>
</protein>
<proteinExistence type="predicted"/>
<dbReference type="AlphaFoldDB" id="A0A2A4T8A2"/>
<name>A0A2A4T8A2_9DELT</name>
<dbReference type="EMBL" id="NVSR01000012">
    <property type="protein sequence ID" value="PCI29594.1"/>
    <property type="molecule type" value="Genomic_DNA"/>
</dbReference>
<evidence type="ECO:0000313" key="1">
    <source>
        <dbReference type="EMBL" id="PCI29594.1"/>
    </source>
</evidence>
<dbReference type="Proteomes" id="UP000218113">
    <property type="component" value="Unassembled WGS sequence"/>
</dbReference>
<gene>
    <name evidence="1" type="ORF">COB67_03720</name>
</gene>